<sequence length="298" mass="33411">MKLKRSSRLVDMTEYLLRHPHQVISLSYFSERYESAKSSISEDLTIIKENFESQEIGRLQTQAGATGGVCYMPSMGCEEAEQLLERLQEQMTRKERILPGGYLYMTDILGKPDYVNAIGRLIASVFINEKLDAIMTMETKGIPLAYAVATQRSVPVVVVRRSSKVTEGSTVSINYISGSSKRIQTMVLPRRSLKEHARVLIVDDFMKAGGTMKGMINLVEEFGARVAGMAVLVEKKEERPKLVDHYVSLLKLSILEQQDTLTIENGNVYEWLSESASLAVKEQPISTKTAAVKQYMSK</sequence>
<dbReference type="PANTHER" id="PTHR43864:SF2">
    <property type="entry name" value="PUR OPERON REPRESSOR"/>
    <property type="match status" value="1"/>
</dbReference>
<feature type="domain" description="Phosphoribosyltransferase" evidence="6">
    <location>
        <begin position="111"/>
        <end position="253"/>
    </location>
</feature>
<evidence type="ECO:0000256" key="1">
    <source>
        <dbReference type="ARBA" id="ARBA00011738"/>
    </source>
</evidence>
<dbReference type="CDD" id="cd06223">
    <property type="entry name" value="PRTases_typeI"/>
    <property type="match status" value="1"/>
</dbReference>
<gene>
    <name evidence="8" type="primary">purR</name>
    <name evidence="8" type="ORF">ACFSUE_19670</name>
</gene>
<dbReference type="Pfam" id="PF09182">
    <property type="entry name" value="PuR_N"/>
    <property type="match status" value="1"/>
</dbReference>
<dbReference type="NCBIfam" id="TIGR01743">
    <property type="entry name" value="purR_Bsub"/>
    <property type="match status" value="1"/>
</dbReference>
<dbReference type="Proteomes" id="UP001597399">
    <property type="component" value="Unassembled WGS sequence"/>
</dbReference>
<evidence type="ECO:0000256" key="4">
    <source>
        <dbReference type="ARBA" id="ARBA00023163"/>
    </source>
</evidence>
<reference evidence="9" key="1">
    <citation type="journal article" date="2019" name="Int. J. Syst. Evol. Microbiol.">
        <title>The Global Catalogue of Microorganisms (GCM) 10K type strain sequencing project: providing services to taxonomists for standard genome sequencing and annotation.</title>
        <authorList>
            <consortium name="The Broad Institute Genomics Platform"/>
            <consortium name="The Broad Institute Genome Sequencing Center for Infectious Disease"/>
            <person name="Wu L."/>
            <person name="Ma J."/>
        </authorList>
    </citation>
    <scope>NUCLEOTIDE SEQUENCE [LARGE SCALE GENOMIC DNA]</scope>
    <source>
        <strain evidence="9">TISTR 2466</strain>
    </source>
</reference>
<protein>
    <submittedName>
        <fullName evidence="8">Pur operon repressor</fullName>
    </submittedName>
</protein>
<dbReference type="InterPro" id="IPR036388">
    <property type="entry name" value="WH-like_DNA-bd_sf"/>
</dbReference>
<dbReference type="InterPro" id="IPR015265">
    <property type="entry name" value="PuR_N"/>
</dbReference>
<dbReference type="Gene3D" id="1.10.10.10">
    <property type="entry name" value="Winged helix-like DNA-binding domain superfamily/Winged helix DNA-binding domain"/>
    <property type="match status" value="1"/>
</dbReference>
<evidence type="ECO:0000256" key="5">
    <source>
        <dbReference type="ARBA" id="ARBA00049656"/>
    </source>
</evidence>
<comment type="similarity">
    <text evidence="5">Belongs to the purine/pyrimidine phosphoribosyltransferase family. PurR subfamily.</text>
</comment>
<comment type="caution">
    <text evidence="8">The sequence shown here is derived from an EMBL/GenBank/DDBJ whole genome shotgun (WGS) entry which is preliminary data.</text>
</comment>
<dbReference type="Pfam" id="PF00156">
    <property type="entry name" value="Pribosyltran"/>
    <property type="match status" value="1"/>
</dbReference>
<proteinExistence type="inferred from homology"/>
<dbReference type="EMBL" id="JBHUMQ010000055">
    <property type="protein sequence ID" value="MFD2695826.1"/>
    <property type="molecule type" value="Genomic_DNA"/>
</dbReference>
<dbReference type="InterPro" id="IPR010078">
    <property type="entry name" value="PurR_Bsub"/>
</dbReference>
<evidence type="ECO:0000313" key="9">
    <source>
        <dbReference type="Proteomes" id="UP001597399"/>
    </source>
</evidence>
<keyword evidence="9" id="KW-1185">Reference proteome</keyword>
<evidence type="ECO:0000313" key="8">
    <source>
        <dbReference type="EMBL" id="MFD2695826.1"/>
    </source>
</evidence>
<dbReference type="InterPro" id="IPR029057">
    <property type="entry name" value="PRTase-like"/>
</dbReference>
<keyword evidence="4" id="KW-0804">Transcription</keyword>
<keyword evidence="2" id="KW-0805">Transcription regulation</keyword>
<evidence type="ECO:0000259" key="6">
    <source>
        <dbReference type="Pfam" id="PF00156"/>
    </source>
</evidence>
<dbReference type="SUPFAM" id="SSF46785">
    <property type="entry name" value="Winged helix' DNA-binding domain"/>
    <property type="match status" value="1"/>
</dbReference>
<dbReference type="InterPro" id="IPR000836">
    <property type="entry name" value="PRTase_dom"/>
</dbReference>
<name>A0ABW5S7R6_9BACL</name>
<dbReference type="InterPro" id="IPR050118">
    <property type="entry name" value="Pur/Pyrimidine_PRTase"/>
</dbReference>
<dbReference type="PANTHER" id="PTHR43864">
    <property type="entry name" value="HYPOXANTHINE/GUANINE PHOSPHORIBOSYLTRANSFERASE"/>
    <property type="match status" value="1"/>
</dbReference>
<evidence type="ECO:0000256" key="3">
    <source>
        <dbReference type="ARBA" id="ARBA00023125"/>
    </source>
</evidence>
<feature type="domain" description="Bacterial purine repressor N-terminal" evidence="7">
    <location>
        <begin position="4"/>
        <end position="73"/>
    </location>
</feature>
<accession>A0ABW5S7R6</accession>
<comment type="subunit">
    <text evidence="1">Homodimer.</text>
</comment>
<dbReference type="InterPro" id="IPR036390">
    <property type="entry name" value="WH_DNA-bd_sf"/>
</dbReference>
<keyword evidence="3" id="KW-0238">DNA-binding</keyword>
<evidence type="ECO:0000256" key="2">
    <source>
        <dbReference type="ARBA" id="ARBA00023015"/>
    </source>
</evidence>
<evidence type="ECO:0000259" key="7">
    <source>
        <dbReference type="Pfam" id="PF09182"/>
    </source>
</evidence>
<dbReference type="Gene3D" id="3.40.50.2020">
    <property type="match status" value="1"/>
</dbReference>
<organism evidence="8 9">
    <name type="scientific">Sporolactobacillus shoreicorticis</name>
    <dbReference type="NCBI Taxonomy" id="1923877"/>
    <lineage>
        <taxon>Bacteria</taxon>
        <taxon>Bacillati</taxon>
        <taxon>Bacillota</taxon>
        <taxon>Bacilli</taxon>
        <taxon>Bacillales</taxon>
        <taxon>Sporolactobacillaceae</taxon>
        <taxon>Sporolactobacillus</taxon>
    </lineage>
</organism>
<dbReference type="RefSeq" id="WP_253064443.1">
    <property type="nucleotide sequence ID" value="NZ_JAMXWM010000030.1"/>
</dbReference>
<dbReference type="SUPFAM" id="SSF53271">
    <property type="entry name" value="PRTase-like"/>
    <property type="match status" value="1"/>
</dbReference>